<dbReference type="PANTHER" id="PTHR43861">
    <property type="entry name" value="TRANS-ACONITATE 2-METHYLTRANSFERASE-RELATED"/>
    <property type="match status" value="1"/>
</dbReference>
<dbReference type="AlphaFoldDB" id="A0A6A6XFT2"/>
<dbReference type="Pfam" id="PF13649">
    <property type="entry name" value="Methyltransf_25"/>
    <property type="match status" value="1"/>
</dbReference>
<reference evidence="4" key="1">
    <citation type="journal article" date="2020" name="Stud. Mycol.">
        <title>101 Dothideomycetes genomes: a test case for predicting lifestyles and emergence of pathogens.</title>
        <authorList>
            <person name="Haridas S."/>
            <person name="Albert R."/>
            <person name="Binder M."/>
            <person name="Bloem J."/>
            <person name="Labutti K."/>
            <person name="Salamov A."/>
            <person name="Andreopoulos B."/>
            <person name="Baker S."/>
            <person name="Barry K."/>
            <person name="Bills G."/>
            <person name="Bluhm B."/>
            <person name="Cannon C."/>
            <person name="Castanera R."/>
            <person name="Culley D."/>
            <person name="Daum C."/>
            <person name="Ezra D."/>
            <person name="Gonzalez J."/>
            <person name="Henrissat B."/>
            <person name="Kuo A."/>
            <person name="Liang C."/>
            <person name="Lipzen A."/>
            <person name="Lutzoni F."/>
            <person name="Magnuson J."/>
            <person name="Mondo S."/>
            <person name="Nolan M."/>
            <person name="Ohm R."/>
            <person name="Pangilinan J."/>
            <person name="Park H.-J."/>
            <person name="Ramirez L."/>
            <person name="Alfaro M."/>
            <person name="Sun H."/>
            <person name="Tritt A."/>
            <person name="Yoshinaga Y."/>
            <person name="Zwiers L.-H."/>
            <person name="Turgeon B."/>
            <person name="Goodwin S."/>
            <person name="Spatafora J."/>
            <person name="Crous P."/>
            <person name="Grigoriev I."/>
        </authorList>
    </citation>
    <scope>NUCLEOTIDE SEQUENCE</scope>
    <source>
        <strain evidence="4">CBS 109.77</strain>
    </source>
</reference>
<dbReference type="GO" id="GO:0032259">
    <property type="term" value="P:methylation"/>
    <property type="evidence" value="ECO:0007669"/>
    <property type="project" value="UniProtKB-KW"/>
</dbReference>
<dbReference type="InterPro" id="IPR029063">
    <property type="entry name" value="SAM-dependent_MTases_sf"/>
</dbReference>
<dbReference type="Proteomes" id="UP000799757">
    <property type="component" value="Unassembled WGS sequence"/>
</dbReference>
<protein>
    <submittedName>
        <fullName evidence="4">S-adenosyl-L-methionine-dependent methyltransferase</fullName>
    </submittedName>
</protein>
<gene>
    <name evidence="4" type="ORF">K505DRAFT_374133</name>
</gene>
<keyword evidence="2 4" id="KW-0808">Transferase</keyword>
<dbReference type="OrthoDB" id="3647at2759"/>
<evidence type="ECO:0000256" key="2">
    <source>
        <dbReference type="ARBA" id="ARBA00022679"/>
    </source>
</evidence>
<dbReference type="Gene3D" id="3.40.50.150">
    <property type="entry name" value="Vaccinia Virus protein VP39"/>
    <property type="match status" value="1"/>
</dbReference>
<organism evidence="4 5">
    <name type="scientific">Melanomma pulvis-pyrius CBS 109.77</name>
    <dbReference type="NCBI Taxonomy" id="1314802"/>
    <lineage>
        <taxon>Eukaryota</taxon>
        <taxon>Fungi</taxon>
        <taxon>Dikarya</taxon>
        <taxon>Ascomycota</taxon>
        <taxon>Pezizomycotina</taxon>
        <taxon>Dothideomycetes</taxon>
        <taxon>Pleosporomycetidae</taxon>
        <taxon>Pleosporales</taxon>
        <taxon>Melanommataceae</taxon>
        <taxon>Melanomma</taxon>
    </lineage>
</organism>
<dbReference type="InterPro" id="IPR041698">
    <property type="entry name" value="Methyltransf_25"/>
</dbReference>
<dbReference type="EMBL" id="MU001868">
    <property type="protein sequence ID" value="KAF2795118.1"/>
    <property type="molecule type" value="Genomic_DNA"/>
</dbReference>
<keyword evidence="1 4" id="KW-0489">Methyltransferase</keyword>
<dbReference type="CDD" id="cd02440">
    <property type="entry name" value="AdoMet_MTases"/>
    <property type="match status" value="1"/>
</dbReference>
<dbReference type="SUPFAM" id="SSF53335">
    <property type="entry name" value="S-adenosyl-L-methionine-dependent methyltransferases"/>
    <property type="match status" value="1"/>
</dbReference>
<dbReference type="GO" id="GO:0008168">
    <property type="term" value="F:methyltransferase activity"/>
    <property type="evidence" value="ECO:0007669"/>
    <property type="project" value="UniProtKB-KW"/>
</dbReference>
<proteinExistence type="predicted"/>
<accession>A0A6A6XFT2</accession>
<evidence type="ECO:0000313" key="5">
    <source>
        <dbReference type="Proteomes" id="UP000799757"/>
    </source>
</evidence>
<evidence type="ECO:0000256" key="1">
    <source>
        <dbReference type="ARBA" id="ARBA00022603"/>
    </source>
</evidence>
<name>A0A6A6XFT2_9PLEO</name>
<evidence type="ECO:0000313" key="4">
    <source>
        <dbReference type="EMBL" id="KAF2795118.1"/>
    </source>
</evidence>
<dbReference type="PANTHER" id="PTHR43861:SF1">
    <property type="entry name" value="TRANS-ACONITATE 2-METHYLTRANSFERASE"/>
    <property type="match status" value="1"/>
</dbReference>
<evidence type="ECO:0000259" key="3">
    <source>
        <dbReference type="Pfam" id="PF13649"/>
    </source>
</evidence>
<sequence>MASESASAASGAVSTQNTQYDKIGTKYNSMHELPAIEPEKPSVIAVLGDITGKRCLDLACGTGRYTHLLSTLGAASVTGYDISSAMIAGARAAYPGLTFAVADCSRPLAPPPPHPFDLIFAGWFLNYAGTPAELAAMFRVIEQNLAPGGRFVGITTNVHDAQMRLPKPDFYGLDIEVLDPRYVAPGDDGGEVLGIKARVVAQTAPPFGFDVFQFEADVYERCAREAGLRLRWRDPVVPDDERKGTGFWDRWLERPTFVVVEAGRI</sequence>
<keyword evidence="5" id="KW-1185">Reference proteome</keyword>
<feature type="domain" description="Methyltransferase" evidence="3">
    <location>
        <begin position="56"/>
        <end position="149"/>
    </location>
</feature>